<evidence type="ECO:0000313" key="1">
    <source>
        <dbReference type="EMBL" id="MBC5991416.1"/>
    </source>
</evidence>
<proteinExistence type="predicted"/>
<accession>A0A923N382</accession>
<dbReference type="InterPro" id="IPR014969">
    <property type="entry name" value="DNA_S_DndE"/>
</dbReference>
<name>A0A923N382_9BACT</name>
<dbReference type="Gene3D" id="3.40.50.300">
    <property type="entry name" value="P-loop containing nucleotide triphosphate hydrolases"/>
    <property type="match status" value="2"/>
</dbReference>
<dbReference type="InterPro" id="IPR051162">
    <property type="entry name" value="T4SS_component"/>
</dbReference>
<dbReference type="SUPFAM" id="SSF52540">
    <property type="entry name" value="P-loop containing nucleoside triphosphate hydrolases"/>
    <property type="match status" value="1"/>
</dbReference>
<keyword evidence="2" id="KW-1185">Reference proteome</keyword>
<evidence type="ECO:0000313" key="2">
    <source>
        <dbReference type="Proteomes" id="UP000603640"/>
    </source>
</evidence>
<gene>
    <name evidence="1" type="ORF">H8S84_01045</name>
</gene>
<dbReference type="Proteomes" id="UP000603640">
    <property type="component" value="Unassembled WGS sequence"/>
</dbReference>
<dbReference type="RefSeq" id="WP_187065422.1">
    <property type="nucleotide sequence ID" value="NZ_JACRVF010000001.1"/>
</dbReference>
<dbReference type="EMBL" id="JACRVF010000001">
    <property type="protein sequence ID" value="MBC5991416.1"/>
    <property type="molecule type" value="Genomic_DNA"/>
</dbReference>
<dbReference type="InterPro" id="IPR038472">
    <property type="entry name" value="DndE_sf"/>
</dbReference>
<dbReference type="PANTHER" id="PTHR30121:SF6">
    <property type="entry name" value="SLR6007 PROTEIN"/>
    <property type="match status" value="1"/>
</dbReference>
<dbReference type="AlphaFoldDB" id="A0A923N382"/>
<dbReference type="PANTHER" id="PTHR30121">
    <property type="entry name" value="UNCHARACTERIZED PROTEIN YJGR-RELATED"/>
    <property type="match status" value="1"/>
</dbReference>
<comment type="caution">
    <text evidence="1">The sequence shown here is derived from an EMBL/GenBank/DDBJ whole genome shotgun (WGS) entry which is preliminary data.</text>
</comment>
<reference evidence="1" key="1">
    <citation type="submission" date="2020-08" db="EMBL/GenBank/DDBJ databases">
        <title>Pontibacter sp. SD6 16S ribosomal RNA gene Genome sequencing and assembly.</title>
        <authorList>
            <person name="Kang M."/>
        </authorList>
    </citation>
    <scope>NUCLEOTIDE SEQUENCE</scope>
    <source>
        <strain evidence="1">SD6</strain>
    </source>
</reference>
<dbReference type="Pfam" id="PF08870">
    <property type="entry name" value="DndE"/>
    <property type="match status" value="1"/>
</dbReference>
<sequence length="517" mass="58962">MQFNIKTSEANKVVVQELTRRINLPSENHISRIAFSYSLAKGEKLNLETDLKDSKGKEYKDDILFGSYRDYYIALTCQHYGLYKTDASIGKYIKMHIDHGLELINKLFENNKSYSGLDFLLENVAKGIEALEDAEISLDAVKNFNQTIKKSYYADAIRILVGKEIDSEEEIFFNLNDTSIHNNAHVAVAGNSGTGKTYFANNFLKQVVESSKGEVNFIYLDFKGLKKEDEQSLKPFFDQTKAVYIDAPHTPFPLNPLSFIDNVNEKNKIMGINKFVDIIEAYSGIGKNQVQTLRDATRDAFAAKKNGEYPSFTDIYNFVLDAEGDKASKLREVLQSLSELELFESKVDLKNSFLNKNHYLSLSGDLPKAVRFTAVFLIINYIYNIFMNMENAPIEGKYQGMRYVLLIDEAHVIFKEKKSQDLLEKILREIRSKGVSVVLLSQGIEEFNQPSFDFSSMCETAFLFDIKDKTNLKMMSKFLGIGEKEANKLKSSMEKIQKYQVVSNLKEFKAGELFKTT</sequence>
<organism evidence="1 2">
    <name type="scientific">Pontibacter cellulosilyticus</name>
    <dbReference type="NCBI Taxonomy" id="1720253"/>
    <lineage>
        <taxon>Bacteria</taxon>
        <taxon>Pseudomonadati</taxon>
        <taxon>Bacteroidota</taxon>
        <taxon>Cytophagia</taxon>
        <taxon>Cytophagales</taxon>
        <taxon>Hymenobacteraceae</taxon>
        <taxon>Pontibacter</taxon>
    </lineage>
</organism>
<dbReference type="InterPro" id="IPR027417">
    <property type="entry name" value="P-loop_NTPase"/>
</dbReference>
<protein>
    <submittedName>
        <fullName evidence="1">DUF853 family protein</fullName>
    </submittedName>
</protein>
<dbReference type="Gene3D" id="1.10.1220.160">
    <property type="entry name" value="DNA sulphur modification protein DndE"/>
    <property type="match status" value="1"/>
</dbReference>
<dbReference type="Pfam" id="PF12846">
    <property type="entry name" value="AAA_10"/>
    <property type="match status" value="1"/>
</dbReference>